<proteinExistence type="predicted"/>
<comment type="caution">
    <text evidence="1">The sequence shown here is derived from an EMBL/GenBank/DDBJ whole genome shotgun (WGS) entry which is preliminary data.</text>
</comment>
<feature type="non-terminal residue" evidence="1">
    <location>
        <position position="1"/>
    </location>
</feature>
<dbReference type="Proteomes" id="UP000789702">
    <property type="component" value="Unassembled WGS sequence"/>
</dbReference>
<accession>A0ACA9NPX2</accession>
<organism evidence="1 2">
    <name type="scientific">Dentiscutata heterogama</name>
    <dbReference type="NCBI Taxonomy" id="1316150"/>
    <lineage>
        <taxon>Eukaryota</taxon>
        <taxon>Fungi</taxon>
        <taxon>Fungi incertae sedis</taxon>
        <taxon>Mucoromycota</taxon>
        <taxon>Glomeromycotina</taxon>
        <taxon>Glomeromycetes</taxon>
        <taxon>Diversisporales</taxon>
        <taxon>Gigasporaceae</taxon>
        <taxon>Dentiscutata</taxon>
    </lineage>
</organism>
<evidence type="ECO:0000313" key="1">
    <source>
        <dbReference type="EMBL" id="CAG8668818.1"/>
    </source>
</evidence>
<reference evidence="1" key="1">
    <citation type="submission" date="2021-06" db="EMBL/GenBank/DDBJ databases">
        <authorList>
            <person name="Kallberg Y."/>
            <person name="Tangrot J."/>
            <person name="Rosling A."/>
        </authorList>
    </citation>
    <scope>NUCLEOTIDE SEQUENCE</scope>
    <source>
        <strain evidence="1">IL203A</strain>
    </source>
</reference>
<evidence type="ECO:0000313" key="2">
    <source>
        <dbReference type="Proteomes" id="UP000789702"/>
    </source>
</evidence>
<keyword evidence="2" id="KW-1185">Reference proteome</keyword>
<gene>
    <name evidence="1" type="ORF">DHETER_LOCUS10086</name>
</gene>
<name>A0ACA9NPX2_9GLOM</name>
<dbReference type="EMBL" id="CAJVPU010018936">
    <property type="protein sequence ID" value="CAG8668818.1"/>
    <property type="molecule type" value="Genomic_DNA"/>
</dbReference>
<feature type="non-terminal residue" evidence="1">
    <location>
        <position position="150"/>
    </location>
</feature>
<protein>
    <submittedName>
        <fullName evidence="1">5535_t:CDS:1</fullName>
    </submittedName>
</protein>
<sequence length="150" mass="17398">SGEVTFSRGDIYLPSRFFYFKDSQNILLLDIHGNVYRSYRYNRFDKQVINWERVEVVPYNQATSLIPHPFDNKKAYILTKGTTHYKTKDQGHTWESFSVPYQPSSKENIGKCLWGVSTEDFSGAPADSIFCIDSKSKLIESDDFFSNKKI</sequence>